<name>A0A8J5P6P3_FUSOX</name>
<feature type="region of interest" description="Disordered" evidence="1">
    <location>
        <begin position="190"/>
        <end position="240"/>
    </location>
</feature>
<dbReference type="Proteomes" id="UP000693942">
    <property type="component" value="Unassembled WGS sequence"/>
</dbReference>
<feature type="transmembrane region" description="Helical" evidence="2">
    <location>
        <begin position="81"/>
        <end position="104"/>
    </location>
</feature>
<keyword evidence="2" id="KW-0472">Membrane</keyword>
<dbReference type="AlphaFoldDB" id="A0A8J5P6P3"/>
<keyword evidence="2" id="KW-0812">Transmembrane</keyword>
<sequence>MIYSTIRFGKIIHDDNALLVATPPFFVLVLQLNAILTLPSKKVAGNEMAWQSYPVSWFLMILLNTLAVVKNVREFQSKTTLSYAHYLPIPIVRYCLLFALFAAFTCPDMGGRIKLGDDLESGLGLDKNNESGTTVRDEIREAGGLWPRAMKNKCFGDLILPTDVPWMWVSSTLQSQSSPRPLAYPPLLPDQRGAYYDDRRPPYEQETYGTEPYYAYSREQPPFPRPPAARWPPELPPHPR</sequence>
<evidence type="ECO:0000313" key="4">
    <source>
        <dbReference type="Proteomes" id="UP000693942"/>
    </source>
</evidence>
<dbReference type="EMBL" id="JAELUR010000023">
    <property type="protein sequence ID" value="KAG7413232.1"/>
    <property type="molecule type" value="Genomic_DNA"/>
</dbReference>
<accession>A0A8J5P6P3</accession>
<feature type="transmembrane region" description="Helical" evidence="2">
    <location>
        <begin position="17"/>
        <end position="38"/>
    </location>
</feature>
<evidence type="ECO:0000256" key="1">
    <source>
        <dbReference type="SAM" id="MobiDB-lite"/>
    </source>
</evidence>
<organism evidence="3 4">
    <name type="scientific">Fusarium oxysporum f. sp. raphani</name>
    <dbReference type="NCBI Taxonomy" id="96318"/>
    <lineage>
        <taxon>Eukaryota</taxon>
        <taxon>Fungi</taxon>
        <taxon>Dikarya</taxon>
        <taxon>Ascomycota</taxon>
        <taxon>Pezizomycotina</taxon>
        <taxon>Sordariomycetes</taxon>
        <taxon>Hypocreomycetidae</taxon>
        <taxon>Hypocreales</taxon>
        <taxon>Nectriaceae</taxon>
        <taxon>Fusarium</taxon>
        <taxon>Fusarium oxysporum species complex</taxon>
    </lineage>
</organism>
<protein>
    <submittedName>
        <fullName evidence="3">Uncharacterized protein</fullName>
    </submittedName>
</protein>
<feature type="compositionally biased region" description="Pro residues" evidence="1">
    <location>
        <begin position="221"/>
        <end position="240"/>
    </location>
</feature>
<feature type="transmembrane region" description="Helical" evidence="2">
    <location>
        <begin position="50"/>
        <end position="69"/>
    </location>
</feature>
<reference evidence="3" key="1">
    <citation type="submission" date="2021-04" db="EMBL/GenBank/DDBJ databases">
        <title>First draft genome resource for Brassicaceae pathogens Fusarium oxysporum f. sp. raphani and Fusarium oxysporum f. sp. rapae.</title>
        <authorList>
            <person name="Asai S."/>
        </authorList>
    </citation>
    <scope>NUCLEOTIDE SEQUENCE</scope>
    <source>
        <strain evidence="3">Tf1262</strain>
    </source>
</reference>
<comment type="caution">
    <text evidence="3">The sequence shown here is derived from an EMBL/GenBank/DDBJ whole genome shotgun (WGS) entry which is preliminary data.</text>
</comment>
<evidence type="ECO:0000256" key="2">
    <source>
        <dbReference type="SAM" id="Phobius"/>
    </source>
</evidence>
<gene>
    <name evidence="3" type="ORF">Forpi1262_v017173</name>
</gene>
<proteinExistence type="predicted"/>
<evidence type="ECO:0000313" key="3">
    <source>
        <dbReference type="EMBL" id="KAG7413232.1"/>
    </source>
</evidence>
<keyword evidence="2" id="KW-1133">Transmembrane helix</keyword>